<feature type="compositionally biased region" description="Basic and acidic residues" evidence="15">
    <location>
        <begin position="291"/>
        <end position="300"/>
    </location>
</feature>
<evidence type="ECO:0000256" key="1">
    <source>
        <dbReference type="ARBA" id="ARBA00004300"/>
    </source>
</evidence>
<dbReference type="GO" id="GO:0005869">
    <property type="term" value="C:dynactin complex"/>
    <property type="evidence" value="ECO:0007669"/>
    <property type="project" value="InterPro"/>
</dbReference>
<keyword evidence="10" id="KW-0175">Coiled coil</keyword>
<dbReference type="AlphaFoldDB" id="B6VBH5"/>
<accession>B6VBH5</accession>
<proteinExistence type="inferred from homology"/>
<dbReference type="PANTHER" id="PTHR13034:SF2">
    <property type="entry name" value="DYNACTIN SUBUNIT 4"/>
    <property type="match status" value="1"/>
</dbReference>
<evidence type="ECO:0000256" key="8">
    <source>
        <dbReference type="ARBA" id="ARBA00022843"/>
    </source>
</evidence>
<feature type="region of interest" description="Disordered" evidence="15">
    <location>
        <begin position="278"/>
        <end position="324"/>
    </location>
</feature>
<keyword evidence="5" id="KW-0963">Cytoplasm</keyword>
<comment type="subcellular location">
    <subcellularLocation>
        <location evidence="3">Cytoplasm</location>
        <location evidence="3">Cell cortex</location>
    </subcellularLocation>
    <subcellularLocation>
        <location evidence="1">Cytoplasm</location>
        <location evidence="1">Cytoskeleton</location>
        <location evidence="1">Microtubule organizing center</location>
        <location evidence="1">Centrosome</location>
    </subcellularLocation>
    <subcellularLocation>
        <location evidence="2">Cytoplasm</location>
        <location evidence="2">Cytoskeleton</location>
        <location evidence="2">Stress fiber</location>
    </subcellularLocation>
    <subcellularLocation>
        <location evidence="4">Cytoplasm</location>
        <location evidence="4">Myofibril</location>
    </subcellularLocation>
</comment>
<sequence>MAWVHPTTVEPEYLIAVFAFLFVVEVLLGSVLLVWWCCSQKKSPPKEGSSGEQKRSKRAEALPQLEDGNKENAESKLLGEPPKIKAPGTSKSLGAKNVPKKEKIEKEAAERKREQKRRAEEHIEQFARPPVKRNKKNEKIVGDAQLPIVLEVQRKTNNDSEEPNAGTVQVLKLGELTPEKKNDFIKFFKEKGFTDKEMEIFFTDYDAHWNTLTRLTKCDREPQKFTILVPVKPLLDKKKRWESENAPDEILNPSLEQMTADPTGNETFLIGKNDLRDDWNDETAGATTQSEKGHSEKMKTDNTQGGTMEEDLSTATDLSHKRKSSGYEDVDICDSKFLPPINGYLWLEELSRERKLNNGETAFDENGLFRNEYAASGKRMEELLREKSDHGDNKDFEDIDEDSDSEDSDFESTADEADEAEETDPLMSRCSEDRECRELDSTTWSSDNQMGTLLQYNLIKYECSCGKWRMLPDLFYCRHCFKIKCDDCSCKEVDAIFCPRCLEPSSAPEARMKKHRCMNCNDCAKCGNVLSARTENEKCYLVCQHCRWSSRDAKQEDRENIKSWPSKENPLTSQLNEVTAYMKRLEVMENAPKDLKKGKSSKTWSAIHLKDKFNVQQMVEKRRKALVPDVNPVEAHAPTDPPTLEDELNDRSDVLRTLDQIIMQPLTNSSEPLLPVKVSLIGRVLVRCDECERTLVKRDFGVVTYKFKISSFAREFVPDIRMSRPVEDLKAGVTTPVFLSVTNLSSSSLDITIIPQAEEGFIQCSSEPIKLILPSSRSADSAAPGVHAEQSEVIVFRQHNRVGLRLDVIPSEANLESPVLDLLINYKQDGSFSLLATSEKVLNPEESGVDRILTARLRINLR</sequence>
<evidence type="ECO:0000256" key="6">
    <source>
        <dbReference type="ARBA" id="ARBA00022499"/>
    </source>
</evidence>
<dbReference type="GO" id="GO:0005938">
    <property type="term" value="C:cell cortex"/>
    <property type="evidence" value="ECO:0007669"/>
    <property type="project" value="UniProtKB-SubCell"/>
</dbReference>
<keyword evidence="11" id="KW-0206">Cytoskeleton</keyword>
<keyword evidence="9" id="KW-0007">Acetylation</keyword>
<evidence type="ECO:0000256" key="3">
    <source>
        <dbReference type="ARBA" id="ARBA00004544"/>
    </source>
</evidence>
<evidence type="ECO:0000256" key="14">
    <source>
        <dbReference type="ARBA" id="ARBA00093507"/>
    </source>
</evidence>
<evidence type="ECO:0000256" key="9">
    <source>
        <dbReference type="ARBA" id="ARBA00022990"/>
    </source>
</evidence>
<dbReference type="GO" id="GO:0001725">
    <property type="term" value="C:stress fiber"/>
    <property type="evidence" value="ECO:0007669"/>
    <property type="project" value="UniProtKB-SubCell"/>
</dbReference>
<evidence type="ECO:0000256" key="7">
    <source>
        <dbReference type="ARBA" id="ARBA00022553"/>
    </source>
</evidence>
<dbReference type="HOGENOM" id="CLU_030384_0_0_1"/>
<keyword evidence="6" id="KW-1017">Isopeptide bond</keyword>
<keyword evidence="16" id="KW-0812">Transmembrane</keyword>
<organism evidence="17">
    <name type="scientific">Caenorhabditis brenneri</name>
    <name type="common">Nematode worm</name>
    <dbReference type="NCBI Taxonomy" id="135651"/>
    <lineage>
        <taxon>Eukaryota</taxon>
        <taxon>Metazoa</taxon>
        <taxon>Ecdysozoa</taxon>
        <taxon>Nematoda</taxon>
        <taxon>Chromadorea</taxon>
        <taxon>Rhabditida</taxon>
        <taxon>Rhabditina</taxon>
        <taxon>Rhabditomorpha</taxon>
        <taxon>Rhabditoidea</taxon>
        <taxon>Rhabditidae</taxon>
        <taxon>Peloderinae</taxon>
        <taxon>Caenorhabditis</taxon>
    </lineage>
</organism>
<evidence type="ECO:0000256" key="2">
    <source>
        <dbReference type="ARBA" id="ARBA00004529"/>
    </source>
</evidence>
<protein>
    <recommendedName>
        <fullName evidence="13">Dynactin subunit 4</fullName>
    </recommendedName>
</protein>
<dbReference type="InterPro" id="IPR008603">
    <property type="entry name" value="DCTN4"/>
</dbReference>
<feature type="region of interest" description="Disordered" evidence="15">
    <location>
        <begin position="385"/>
        <end position="433"/>
    </location>
</feature>
<evidence type="ECO:0000256" key="15">
    <source>
        <dbReference type="SAM" id="MobiDB-lite"/>
    </source>
</evidence>
<evidence type="ECO:0000256" key="10">
    <source>
        <dbReference type="ARBA" id="ARBA00023054"/>
    </source>
</evidence>
<dbReference type="GO" id="GO:0030016">
    <property type="term" value="C:myofibril"/>
    <property type="evidence" value="ECO:0007669"/>
    <property type="project" value="UniProtKB-SubCell"/>
</dbReference>
<feature type="compositionally biased region" description="Basic and acidic residues" evidence="15">
    <location>
        <begin position="385"/>
        <end position="396"/>
    </location>
</feature>
<evidence type="ECO:0000256" key="12">
    <source>
        <dbReference type="ARBA" id="ARBA00034776"/>
    </source>
</evidence>
<feature type="region of interest" description="Disordered" evidence="15">
    <location>
        <begin position="41"/>
        <end position="128"/>
    </location>
</feature>
<gene>
    <name evidence="17" type="ORF">Cbre_JD09.012</name>
</gene>
<feature type="compositionally biased region" description="Basic and acidic residues" evidence="15">
    <location>
        <begin position="99"/>
        <end position="125"/>
    </location>
</feature>
<name>B6VBH5_CAEBE</name>
<evidence type="ECO:0000256" key="4">
    <source>
        <dbReference type="ARBA" id="ARBA00004657"/>
    </source>
</evidence>
<keyword evidence="16" id="KW-1133">Transmembrane helix</keyword>
<dbReference type="PANTHER" id="PTHR13034">
    <property type="entry name" value="DYNACTIN P62 SUBUNIT"/>
    <property type="match status" value="1"/>
</dbReference>
<dbReference type="GO" id="GO:0005813">
    <property type="term" value="C:centrosome"/>
    <property type="evidence" value="ECO:0007669"/>
    <property type="project" value="UniProtKB-SubCell"/>
</dbReference>
<keyword evidence="8" id="KW-0832">Ubl conjugation</keyword>
<feature type="compositionally biased region" description="Acidic residues" evidence="15">
    <location>
        <begin position="397"/>
        <end position="424"/>
    </location>
</feature>
<feature type="transmembrane region" description="Helical" evidence="16">
    <location>
        <begin position="12"/>
        <end position="36"/>
    </location>
</feature>
<keyword evidence="16" id="KW-0472">Membrane</keyword>
<comment type="subunit">
    <text evidence="14">Subunit of dynactin, a multiprotein complex part of a tripartite complex with dynein and a adapter, such as BICDL1, BICD2 or HOOK3. The dynactin complex is built around ACTR1A/ACTB filament and consists of an actin-related filament composed of a shoulder domain, a pointed end and a barbed end. Its length is defined by its flexible shoulder domain. The soulder is composed of 2 DCTN1 subunits, 4 DCTN2 and 2 DCTN3. The 4 DCNT2 (via N-terminus) bind the ACTR1A filament and act as molecular rulers to determine the length. The pointed end is important for binding dynein-dynactin cargo adapters. Consists of 4 subunits: ACTR10, DCNT4, DCTN5 and DCTN6. The barbed end is composed of a CAPZA1:CAPZB heterodimers, which binds ACTR1A/ACTB filament and dynactin and stabilizes dynactin. Interacts with ATP7B, but not ATP7A, in a copper-dependent manner. Interacts with ANK2; this interaction is required for localization at costameres. Interacts with N4BP2L1.</text>
</comment>
<evidence type="ECO:0000256" key="5">
    <source>
        <dbReference type="ARBA" id="ARBA00022490"/>
    </source>
</evidence>
<evidence type="ECO:0000256" key="13">
    <source>
        <dbReference type="ARBA" id="ARBA00034864"/>
    </source>
</evidence>
<dbReference type="EMBL" id="FJ362361">
    <property type="protein sequence ID" value="ACI49068.1"/>
    <property type="molecule type" value="Genomic_DNA"/>
</dbReference>
<keyword evidence="7" id="KW-0597">Phosphoprotein</keyword>
<reference evidence="17" key="1">
    <citation type="journal article" date="2008" name="Genome Res.">
        <title>Multigenome DNA sequence conservation identifies Hox cis-regulatory elements.</title>
        <authorList>
            <person name="Kuntz S.G."/>
            <person name="Schwarz E.M."/>
            <person name="DeModena J.A."/>
            <person name="De Buysscher T."/>
            <person name="Trout D."/>
            <person name="Shizuya H."/>
            <person name="Sternberg P.W."/>
            <person name="Wold B.J."/>
        </authorList>
    </citation>
    <scope>NUCLEOTIDE SEQUENCE</scope>
    <source>
        <strain evidence="17">CB5161</strain>
    </source>
</reference>
<evidence type="ECO:0000313" key="17">
    <source>
        <dbReference type="EMBL" id="ACI49068.1"/>
    </source>
</evidence>
<evidence type="ECO:0000256" key="16">
    <source>
        <dbReference type="SAM" id="Phobius"/>
    </source>
</evidence>
<comment type="similarity">
    <text evidence="12">Belongs to the dynactin subunit 4 family.</text>
</comment>
<evidence type="ECO:0000256" key="11">
    <source>
        <dbReference type="ARBA" id="ARBA00023212"/>
    </source>
</evidence>